<dbReference type="EMBL" id="KZ825326">
    <property type="protein sequence ID" value="RAH48100.1"/>
    <property type="molecule type" value="Genomic_DNA"/>
</dbReference>
<evidence type="ECO:0000313" key="1">
    <source>
        <dbReference type="EMBL" id="RAH48100.1"/>
    </source>
</evidence>
<name>A0ACD1GG12_9EURO</name>
<protein>
    <submittedName>
        <fullName evidence="1">Uncharacterized protein</fullName>
    </submittedName>
</protein>
<evidence type="ECO:0000313" key="2">
    <source>
        <dbReference type="Proteomes" id="UP000249057"/>
    </source>
</evidence>
<gene>
    <name evidence="1" type="ORF">BO95DRAFT_440796</name>
</gene>
<sequence length="529" mass="57057">MASASGFPAAGRARLSDAGMTSTHQTESTTTTTTTTTTTSESTNTRSDTNATPGDSGAVDEPVLLPSQSSPSVETVTTEPPTADQSTLVDPSSSTMHDDEEPRKCWICYTDETEDTPLSSEWRSPCPCALTAHEACLLDWLADLENPRSRQRNVSSAKMVCPQCKTEIVVSRPRSYIVDVVRLCERVAGRLALPGMVFTLAGTVWAGCCVHGVYSMYFVFGAEEARHLLEESIDGSWNAGVNLGLPLIPMCLILTRTRYSESLLAAIPFLLLVTHTPVIEPAAATDLWPPTPAATFAALPYVKRLYSLLYDRMFGKLEKKWIQEVQPRNSEINELDDNAPPNHPEPIPDEAEPVDDGNGPVLMEFDFELQVGMRGDEDGARGLFGFNGGRGADGQQLQGPQNNGGGAAAAAGQGLGMGRRDDAVAETTNLADLVLGALALPAISASMGGLLRHVLPSSWTTPSTAGRPGLLQTRWGRSVVGGCVFVLLKDALVLYCRWKLAQSHRRRKVLNYDRSKKHLRASSRANNST</sequence>
<keyword evidence="2" id="KW-1185">Reference proteome</keyword>
<reference evidence="1" key="1">
    <citation type="submission" date="2018-02" db="EMBL/GenBank/DDBJ databases">
        <title>The genomes of Aspergillus section Nigri reveals drivers in fungal speciation.</title>
        <authorList>
            <consortium name="DOE Joint Genome Institute"/>
            <person name="Vesth T.C."/>
            <person name="Nybo J."/>
            <person name="Theobald S."/>
            <person name="Brandl J."/>
            <person name="Frisvad J.C."/>
            <person name="Nielsen K.F."/>
            <person name="Lyhne E.K."/>
            <person name="Kogle M.E."/>
            <person name="Kuo A."/>
            <person name="Riley R."/>
            <person name="Clum A."/>
            <person name="Nolan M."/>
            <person name="Lipzen A."/>
            <person name="Salamov A."/>
            <person name="Henrissat B."/>
            <person name="Wiebenga A."/>
            <person name="De vries R.P."/>
            <person name="Grigoriev I.V."/>
            <person name="Mortensen U.H."/>
            <person name="Andersen M.R."/>
            <person name="Baker S.E."/>
        </authorList>
    </citation>
    <scope>NUCLEOTIDE SEQUENCE</scope>
    <source>
        <strain evidence="1">CBS 621.78</strain>
    </source>
</reference>
<dbReference type="Proteomes" id="UP000249057">
    <property type="component" value="Unassembled WGS sequence"/>
</dbReference>
<accession>A0ACD1GG12</accession>
<organism evidence="1 2">
    <name type="scientific">Aspergillus brunneoviolaceus CBS 621.78</name>
    <dbReference type="NCBI Taxonomy" id="1450534"/>
    <lineage>
        <taxon>Eukaryota</taxon>
        <taxon>Fungi</taxon>
        <taxon>Dikarya</taxon>
        <taxon>Ascomycota</taxon>
        <taxon>Pezizomycotina</taxon>
        <taxon>Eurotiomycetes</taxon>
        <taxon>Eurotiomycetidae</taxon>
        <taxon>Eurotiales</taxon>
        <taxon>Aspergillaceae</taxon>
        <taxon>Aspergillus</taxon>
        <taxon>Aspergillus subgen. Circumdati</taxon>
    </lineage>
</organism>
<proteinExistence type="predicted"/>